<name>A0AB34K9B4_PRYPA</name>
<evidence type="ECO:0000313" key="2">
    <source>
        <dbReference type="Proteomes" id="UP001515480"/>
    </source>
</evidence>
<evidence type="ECO:0008006" key="3">
    <source>
        <dbReference type="Google" id="ProtNLM"/>
    </source>
</evidence>
<gene>
    <name evidence="1" type="ORF">AB1Y20_000784</name>
</gene>
<keyword evidence="2" id="KW-1185">Reference proteome</keyword>
<evidence type="ECO:0000313" key="1">
    <source>
        <dbReference type="EMBL" id="KAL1529853.1"/>
    </source>
</evidence>
<dbReference type="SUPFAM" id="SSF53474">
    <property type="entry name" value="alpha/beta-Hydrolases"/>
    <property type="match status" value="1"/>
</dbReference>
<dbReference type="EMBL" id="JBGBPQ010000001">
    <property type="protein sequence ID" value="KAL1529853.1"/>
    <property type="molecule type" value="Genomic_DNA"/>
</dbReference>
<comment type="caution">
    <text evidence="1">The sequence shown here is derived from an EMBL/GenBank/DDBJ whole genome shotgun (WGS) entry which is preliminary data.</text>
</comment>
<dbReference type="Gene3D" id="3.40.50.1820">
    <property type="entry name" value="alpha/beta hydrolase"/>
    <property type="match status" value="1"/>
</dbReference>
<dbReference type="Proteomes" id="UP001515480">
    <property type="component" value="Unassembled WGS sequence"/>
</dbReference>
<reference evidence="1 2" key="1">
    <citation type="journal article" date="2024" name="Science">
        <title>Giant polyketide synthase enzymes in the biosynthesis of giant marine polyether toxins.</title>
        <authorList>
            <person name="Fallon T.R."/>
            <person name="Shende V.V."/>
            <person name="Wierzbicki I.H."/>
            <person name="Pendleton A.L."/>
            <person name="Watervoot N.F."/>
            <person name="Auber R.P."/>
            <person name="Gonzalez D.J."/>
            <person name="Wisecaver J.H."/>
            <person name="Moore B.S."/>
        </authorList>
    </citation>
    <scope>NUCLEOTIDE SEQUENCE [LARGE SCALE GENOMIC DNA]</scope>
    <source>
        <strain evidence="1 2">12B1</strain>
    </source>
</reference>
<organism evidence="1 2">
    <name type="scientific">Prymnesium parvum</name>
    <name type="common">Toxic golden alga</name>
    <dbReference type="NCBI Taxonomy" id="97485"/>
    <lineage>
        <taxon>Eukaryota</taxon>
        <taxon>Haptista</taxon>
        <taxon>Haptophyta</taxon>
        <taxon>Prymnesiophyceae</taxon>
        <taxon>Prymnesiales</taxon>
        <taxon>Prymnesiaceae</taxon>
        <taxon>Prymnesium</taxon>
    </lineage>
</organism>
<sequence length="802" mass="86867">MTPATTRTSDNNANGYNLLAWDYIVPCVNLSSTFHYTTHETGDELAAFTLLLLPQAETIPLMDPQVCFINGKYSVVKAPCIVEFADDRPGGLVLGFKRFDGSEQIYAWMFPDGCGTLDDDKLVHVKLTDLLCISGEPKNELGNKKWLSMLNTYLQSSAMFKEVGISSFADIKETWWATERDKRVVEAQVEKIFNATEKAMRTKAKSFATKNNKVVKSAEDAYVQEHMPIISRVRQTFEGMIDIFSQSTDDYILTSCVQSWPSFEEAKAELSKAVNSIRFLEPISRRIFRSVQPLMAVFMSLAAATLAASNNDIILPPPTTTGADKLLVLIPGANVATDFYRAPMQQIQAKAAGLRLWVVVPSMPSEKCIIACPSPSLCAPMHSIVQLVVRKAVEKGYTGSTTAPDTFVAGHSMGGACASNLVEGYAQTSSNYSALVVMGAFVGGSDVAGFPTPVLTLGAELDGGSARPGALSRSLYSSDLAAASRGGPGSKFQLAQKPVVILLGLDHSSFCPGFRVPGDVWPADLPEDVSNRLIADHVAAFLLVHTLPNQERAFQLLAESMASTRKLLSPLLAGIALEADFSAPQSAPWCEVAQRRIAGLSAGDDDRLFLISEYLNVSKEFEHSHVHFKTSDKSRTSTFNISGHNAYFSHLDIADSCSVPAQEIGCKLASAARIGQQLNASTRNTPSCKDVNEHAIQTAKSLLGSTEEGARALARYASRGRGICLEEDVAAPFNIGPLFINERIRVSDNQTCLIVQSIKLGPTPLDGPIFPGVHYCKLLSPARVIDYIMIDSLKPNSGCLNK</sequence>
<proteinExistence type="predicted"/>
<dbReference type="InterPro" id="IPR029058">
    <property type="entry name" value="AB_hydrolase_fold"/>
</dbReference>
<accession>A0AB34K9B4</accession>
<dbReference type="AlphaFoldDB" id="A0AB34K9B4"/>
<protein>
    <recommendedName>
        <fullName evidence="3">Chlorophyllase</fullName>
    </recommendedName>
</protein>